<comment type="caution">
    <text evidence="1">The sequence shown here is derived from an EMBL/GenBank/DDBJ whole genome shotgun (WGS) entry which is preliminary data.</text>
</comment>
<dbReference type="EMBL" id="CAKJVE010000004">
    <property type="protein sequence ID" value="CAG9703379.1"/>
    <property type="molecule type" value="Genomic_DNA"/>
</dbReference>
<accession>A0AA86MHX6</accession>
<organism evidence="1 2">
    <name type="scientific">Clostridium neonatale</name>
    <dbReference type="NCBI Taxonomy" id="137838"/>
    <lineage>
        <taxon>Bacteria</taxon>
        <taxon>Bacillati</taxon>
        <taxon>Bacillota</taxon>
        <taxon>Clostridia</taxon>
        <taxon>Eubacteriales</taxon>
        <taxon>Clostridiaceae</taxon>
        <taxon>Clostridium</taxon>
    </lineage>
</organism>
<sequence length="55" mass="6684">MLQHINNSKCLEVWSRFNPGKNNLLSLFYVSTKNVLCYSKVRNSYFRIFYKLIYE</sequence>
<reference evidence="1" key="1">
    <citation type="submission" date="2021-10" db="EMBL/GenBank/DDBJ databases">
        <authorList>
            <person name="Mesa V."/>
        </authorList>
    </citation>
    <scope>NUCLEOTIDE SEQUENCE</scope>
    <source>
        <strain evidence="1">CC3_PB</strain>
    </source>
</reference>
<gene>
    <name evidence="1" type="ORF">CNEO_40571</name>
</gene>
<protein>
    <submittedName>
        <fullName evidence="1">Uncharacterized protein</fullName>
    </submittedName>
</protein>
<proteinExistence type="predicted"/>
<dbReference type="AlphaFoldDB" id="A0AA86MHX6"/>
<evidence type="ECO:0000313" key="1">
    <source>
        <dbReference type="EMBL" id="CAG9703379.1"/>
    </source>
</evidence>
<dbReference type="Proteomes" id="UP000789738">
    <property type="component" value="Unassembled WGS sequence"/>
</dbReference>
<evidence type="ECO:0000313" key="2">
    <source>
        <dbReference type="Proteomes" id="UP000789738"/>
    </source>
</evidence>
<name>A0AA86MHX6_9CLOT</name>